<comment type="caution">
    <text evidence="7">The sequence shown here is derived from an EMBL/GenBank/DDBJ whole genome shotgun (WGS) entry which is preliminary data.</text>
</comment>
<evidence type="ECO:0000256" key="1">
    <source>
        <dbReference type="ARBA" id="ARBA00004651"/>
    </source>
</evidence>
<evidence type="ECO:0000313" key="7">
    <source>
        <dbReference type="EMBL" id="MEB3100699.1"/>
    </source>
</evidence>
<organism evidence="7 8">
    <name type="scientific">Ferviditalea candida</name>
    <dbReference type="NCBI Taxonomy" id="3108399"/>
    <lineage>
        <taxon>Bacteria</taxon>
        <taxon>Bacillati</taxon>
        <taxon>Bacillota</taxon>
        <taxon>Bacilli</taxon>
        <taxon>Bacillales</taxon>
        <taxon>Paenibacillaceae</taxon>
        <taxon>Ferviditalea</taxon>
    </lineage>
</organism>
<dbReference type="Pfam" id="PF02690">
    <property type="entry name" value="Na_Pi_cotrans"/>
    <property type="match status" value="1"/>
</dbReference>
<keyword evidence="4 6" id="KW-1133">Transmembrane helix</keyword>
<dbReference type="RefSeq" id="WP_371752812.1">
    <property type="nucleotide sequence ID" value="NZ_JAYJLD010000003.1"/>
</dbReference>
<proteinExistence type="predicted"/>
<accession>A0ABU5ZDW1</accession>
<dbReference type="NCBIfam" id="NF037997">
    <property type="entry name" value="Na_Pi_symport"/>
    <property type="match status" value="1"/>
</dbReference>
<gene>
    <name evidence="7" type="ORF">VF724_03395</name>
</gene>
<evidence type="ECO:0000256" key="3">
    <source>
        <dbReference type="ARBA" id="ARBA00022692"/>
    </source>
</evidence>
<keyword evidence="3 6" id="KW-0812">Transmembrane</keyword>
<name>A0ABU5ZDW1_9BACL</name>
<dbReference type="InterPro" id="IPR003841">
    <property type="entry name" value="Na/Pi_transpt"/>
</dbReference>
<dbReference type="EMBL" id="JAYJLD010000003">
    <property type="protein sequence ID" value="MEB3100699.1"/>
    <property type="molecule type" value="Genomic_DNA"/>
</dbReference>
<reference evidence="7" key="1">
    <citation type="submission" date="2023-12" db="EMBL/GenBank/DDBJ databases">
        <title>Fervidustalea candida gen. nov., sp. nov., a novel member of the family Paenibacillaceae isolated from a geothermal area.</title>
        <authorList>
            <person name="Li W.-J."/>
            <person name="Jiao J.-Y."/>
            <person name="Chen Y."/>
        </authorList>
    </citation>
    <scope>NUCLEOTIDE SEQUENCE</scope>
    <source>
        <strain evidence="7">SYSU GA230002</strain>
    </source>
</reference>
<keyword evidence="2" id="KW-1003">Cell membrane</keyword>
<feature type="transmembrane region" description="Helical" evidence="6">
    <location>
        <begin position="148"/>
        <end position="167"/>
    </location>
</feature>
<dbReference type="Proteomes" id="UP001310386">
    <property type="component" value="Unassembled WGS sequence"/>
</dbReference>
<keyword evidence="8" id="KW-1185">Reference proteome</keyword>
<protein>
    <submittedName>
        <fullName evidence="7">Na/Pi symporter</fullName>
    </submittedName>
</protein>
<evidence type="ECO:0000256" key="4">
    <source>
        <dbReference type="ARBA" id="ARBA00022989"/>
    </source>
</evidence>
<evidence type="ECO:0000256" key="5">
    <source>
        <dbReference type="ARBA" id="ARBA00023136"/>
    </source>
</evidence>
<feature type="transmembrane region" description="Helical" evidence="6">
    <location>
        <begin position="293"/>
        <end position="315"/>
    </location>
</feature>
<keyword evidence="5 6" id="KW-0472">Membrane</keyword>
<evidence type="ECO:0000256" key="2">
    <source>
        <dbReference type="ARBA" id="ARBA00022475"/>
    </source>
</evidence>
<evidence type="ECO:0000256" key="6">
    <source>
        <dbReference type="SAM" id="Phobius"/>
    </source>
</evidence>
<comment type="subcellular location">
    <subcellularLocation>
        <location evidence="1">Cell membrane</location>
        <topology evidence="1">Multi-pass membrane protein</topology>
    </subcellularLocation>
</comment>
<dbReference type="PANTHER" id="PTHR10010:SF46">
    <property type="entry name" value="SODIUM-DEPENDENT PHOSPHATE TRANSPORT PROTEIN 2B"/>
    <property type="match status" value="1"/>
</dbReference>
<feature type="transmembrane region" description="Helical" evidence="6">
    <location>
        <begin position="226"/>
        <end position="246"/>
    </location>
</feature>
<feature type="transmembrane region" description="Helical" evidence="6">
    <location>
        <begin position="187"/>
        <end position="220"/>
    </location>
</feature>
<feature type="transmembrane region" description="Helical" evidence="6">
    <location>
        <begin position="109"/>
        <end position="128"/>
    </location>
</feature>
<evidence type="ECO:0000313" key="8">
    <source>
        <dbReference type="Proteomes" id="UP001310386"/>
    </source>
</evidence>
<feature type="transmembrane region" description="Helical" evidence="6">
    <location>
        <begin position="253"/>
        <end position="273"/>
    </location>
</feature>
<sequence>MIMQIVLPLVAGLAIFLFGMKSMELALHLWAAPYLKQALYKLTRTPFRGLLTGAGTTAVLQSSSAVTVITIGMVNAGVITFPQTLGIILGTNIGTTVTTELIGLNINHLALPLLISSFIVWVAAWSIAVENLGPILGKTVSALRHLSLAVGGFACVLLGMVVMESIVPALQSRGLFAWFLEQSQRSLVWGIIAGTALTAVIQSSAATIAITMGLAAVQAISAELGIAIVLGANIGTCITGFIASIGGNRYGQYVAWAHVILNICGAVLFYPFIPELFKLSAFITPDPSVQLAHAQTIYNLICSFLALPFLYLPFLNNIDSR</sequence>
<dbReference type="PANTHER" id="PTHR10010">
    <property type="entry name" value="SOLUTE CARRIER FAMILY 34 SODIUM PHOSPHATE , MEMBER 2-RELATED"/>
    <property type="match status" value="1"/>
</dbReference>